<feature type="coiled-coil region" evidence="1">
    <location>
        <begin position="1"/>
        <end position="35"/>
    </location>
</feature>
<accession>A0A9J6F9Y4</accession>
<name>A0A9J6F9Y4_HAELO</name>
<evidence type="ECO:0000256" key="1">
    <source>
        <dbReference type="SAM" id="Coils"/>
    </source>
</evidence>
<dbReference type="EMBL" id="JABSTR010000001">
    <property type="protein sequence ID" value="KAH9363054.1"/>
    <property type="molecule type" value="Genomic_DNA"/>
</dbReference>
<keyword evidence="1" id="KW-0175">Coiled coil</keyword>
<dbReference type="Proteomes" id="UP000821853">
    <property type="component" value="Chromosome 1"/>
</dbReference>
<proteinExistence type="predicted"/>
<sequence length="446" mass="47965">MASNNRSVEAMEAELRAVRENIRDLERELELMEQRERARQLPRRGAAEQKLCEATPHCQPSTEEAAVSEAGGRACVAPVAAAAGVHEPPPDPVAGWSVNSDSEKDRETARECLVSRRCGIAIPGAELSGQLANAQEPGPADEAVTVKGEATQHCLPSANGAAAVAVPAAEVGCECVAVGAVAPRLQESPPDAGSDRSVNPGRGQPQESASEGVDLHHREAVIQVIEQKGQTNGAVAVSEAARRSDRHHRLQSDAVGRQGASSALGPRGVLDDTECRQELAVAVPREKQSDRVEQHALVWLTCPSGIVLQQADERRVQSSAEQGHKPLETEHRVAPVRSRERGSELRCSCSEGETDTLLVGRCLFAGKGLPSEVSLCRDRGSFMHRRGEFSPAQVEYPAAVRRSFWVAWGYFGEVWLFGGQVELEAELRRGAALDEDGRVSIFLRCS</sequence>
<evidence type="ECO:0000256" key="2">
    <source>
        <dbReference type="SAM" id="MobiDB-lite"/>
    </source>
</evidence>
<comment type="caution">
    <text evidence="3">The sequence shown here is derived from an EMBL/GenBank/DDBJ whole genome shotgun (WGS) entry which is preliminary data.</text>
</comment>
<feature type="region of interest" description="Disordered" evidence="2">
    <location>
        <begin position="232"/>
        <end position="271"/>
    </location>
</feature>
<keyword evidence="4" id="KW-1185">Reference proteome</keyword>
<feature type="region of interest" description="Disordered" evidence="2">
    <location>
        <begin position="185"/>
        <end position="214"/>
    </location>
</feature>
<reference evidence="3 4" key="1">
    <citation type="journal article" date="2020" name="Cell">
        <title>Large-Scale Comparative Analyses of Tick Genomes Elucidate Their Genetic Diversity and Vector Capacities.</title>
        <authorList>
            <consortium name="Tick Genome and Microbiome Consortium (TIGMIC)"/>
            <person name="Jia N."/>
            <person name="Wang J."/>
            <person name="Shi W."/>
            <person name="Du L."/>
            <person name="Sun Y."/>
            <person name="Zhan W."/>
            <person name="Jiang J.F."/>
            <person name="Wang Q."/>
            <person name="Zhang B."/>
            <person name="Ji P."/>
            <person name="Bell-Sakyi L."/>
            <person name="Cui X.M."/>
            <person name="Yuan T.T."/>
            <person name="Jiang B.G."/>
            <person name="Yang W.F."/>
            <person name="Lam T.T."/>
            <person name="Chang Q.C."/>
            <person name="Ding S.J."/>
            <person name="Wang X.J."/>
            <person name="Zhu J.G."/>
            <person name="Ruan X.D."/>
            <person name="Zhao L."/>
            <person name="Wei J.T."/>
            <person name="Ye R.Z."/>
            <person name="Que T.C."/>
            <person name="Du C.H."/>
            <person name="Zhou Y.H."/>
            <person name="Cheng J.X."/>
            <person name="Dai P.F."/>
            <person name="Guo W.B."/>
            <person name="Han X.H."/>
            <person name="Huang E.J."/>
            <person name="Li L.F."/>
            <person name="Wei W."/>
            <person name="Gao Y.C."/>
            <person name="Liu J.Z."/>
            <person name="Shao H.Z."/>
            <person name="Wang X."/>
            <person name="Wang C.C."/>
            <person name="Yang T.C."/>
            <person name="Huo Q.B."/>
            <person name="Li W."/>
            <person name="Chen H.Y."/>
            <person name="Chen S.E."/>
            <person name="Zhou L.G."/>
            <person name="Ni X.B."/>
            <person name="Tian J.H."/>
            <person name="Sheng Y."/>
            <person name="Liu T."/>
            <person name="Pan Y.S."/>
            <person name="Xia L.Y."/>
            <person name="Li J."/>
            <person name="Zhao F."/>
            <person name="Cao W.C."/>
        </authorList>
    </citation>
    <scope>NUCLEOTIDE SEQUENCE [LARGE SCALE GENOMIC DNA]</scope>
    <source>
        <strain evidence="3">HaeL-2018</strain>
    </source>
</reference>
<dbReference type="AlphaFoldDB" id="A0A9J6F9Y4"/>
<organism evidence="3 4">
    <name type="scientific">Haemaphysalis longicornis</name>
    <name type="common">Bush tick</name>
    <dbReference type="NCBI Taxonomy" id="44386"/>
    <lineage>
        <taxon>Eukaryota</taxon>
        <taxon>Metazoa</taxon>
        <taxon>Ecdysozoa</taxon>
        <taxon>Arthropoda</taxon>
        <taxon>Chelicerata</taxon>
        <taxon>Arachnida</taxon>
        <taxon>Acari</taxon>
        <taxon>Parasitiformes</taxon>
        <taxon>Ixodida</taxon>
        <taxon>Ixodoidea</taxon>
        <taxon>Ixodidae</taxon>
        <taxon>Haemaphysalinae</taxon>
        <taxon>Haemaphysalis</taxon>
    </lineage>
</organism>
<protein>
    <submittedName>
        <fullName evidence="3">Uncharacterized protein</fullName>
    </submittedName>
</protein>
<gene>
    <name evidence="3" type="ORF">HPB48_014164</name>
</gene>
<dbReference type="VEuPathDB" id="VectorBase:HLOH_049803"/>
<evidence type="ECO:0000313" key="4">
    <source>
        <dbReference type="Proteomes" id="UP000821853"/>
    </source>
</evidence>
<evidence type="ECO:0000313" key="3">
    <source>
        <dbReference type="EMBL" id="KAH9363054.1"/>
    </source>
</evidence>